<keyword evidence="3" id="KW-1185">Reference proteome</keyword>
<dbReference type="Pfam" id="PF06908">
    <property type="entry name" value="YpsA"/>
    <property type="match status" value="1"/>
</dbReference>
<gene>
    <name evidence="2" type="ORF">BI350_05725</name>
</gene>
<dbReference type="InterPro" id="IPR010697">
    <property type="entry name" value="YspA"/>
</dbReference>
<dbReference type="Gene3D" id="3.40.50.450">
    <property type="match status" value="1"/>
</dbReference>
<dbReference type="HAMAP" id="MF_01575">
    <property type="entry name" value="UPF0398"/>
    <property type="match status" value="1"/>
</dbReference>
<reference evidence="2 3" key="1">
    <citation type="submission" date="2016-09" db="EMBL/GenBank/DDBJ databases">
        <title>Complete genome sequence of the Lysinibacillus sphaericus LMG 22257, a specie of Bacillus with ureolytic activity that can effectively biodeposit calcium carbonate.</title>
        <authorList>
            <person name="Yan W."/>
        </authorList>
    </citation>
    <scope>NUCLEOTIDE SEQUENCE [LARGE SCALE GENOMIC DNA]</scope>
    <source>
        <strain evidence="2 3">LMG 22257</strain>
    </source>
</reference>
<organism evidence="2 3">
    <name type="scientific">Sporosarcina ureilytica</name>
    <dbReference type="NCBI Taxonomy" id="298596"/>
    <lineage>
        <taxon>Bacteria</taxon>
        <taxon>Bacillati</taxon>
        <taxon>Bacillota</taxon>
        <taxon>Bacilli</taxon>
        <taxon>Bacillales</taxon>
        <taxon>Caryophanaceae</taxon>
        <taxon>Sporosarcina</taxon>
    </lineage>
</organism>
<evidence type="ECO:0000313" key="3">
    <source>
        <dbReference type="Proteomes" id="UP000185746"/>
    </source>
</evidence>
<accession>A0A1D8JKA6</accession>
<dbReference type="AlphaFoldDB" id="A0A1D8JKA6"/>
<dbReference type="EMBL" id="CP017560">
    <property type="protein sequence ID" value="AOV09110.1"/>
    <property type="molecule type" value="Genomic_DNA"/>
</dbReference>
<name>A0A1D8JKA6_9BACL</name>
<evidence type="ECO:0000256" key="1">
    <source>
        <dbReference type="HAMAP-Rule" id="MF_01575"/>
    </source>
</evidence>
<dbReference type="PANTHER" id="PTHR38440">
    <property type="entry name" value="UPF0398 PROTEIN YPSA"/>
    <property type="match status" value="1"/>
</dbReference>
<protein>
    <recommendedName>
        <fullName evidence="1">UPF0398 protein BI350_05725</fullName>
    </recommendedName>
</protein>
<dbReference type="PANTHER" id="PTHR38440:SF1">
    <property type="entry name" value="UPF0398 PROTEIN SPR0331"/>
    <property type="match status" value="1"/>
</dbReference>
<proteinExistence type="inferred from homology"/>
<evidence type="ECO:0000313" key="2">
    <source>
        <dbReference type="EMBL" id="AOV09110.1"/>
    </source>
</evidence>
<dbReference type="SUPFAM" id="SSF102405">
    <property type="entry name" value="MCP/YpsA-like"/>
    <property type="match status" value="1"/>
</dbReference>
<dbReference type="Proteomes" id="UP000185746">
    <property type="component" value="Chromosome"/>
</dbReference>
<sequence length="203" mass="23810">MTFLLFINDYNFSQEVIDVKRVFVTGYKQHELGIFDDKHPGISIIKKALKSQFISLIPDGLEWIIVSGQLGVELWATEVILELQEEYPQLKYAVITPFIDQEQNWNDANKEKYQSMLVHADYQVSLTSTPYEAPWQFTEKDKFLIRNSDGMVLVYDAENEGSPKFVKRLVERYMETADYQLITITADDLNFIAEEEQLKEWYE</sequence>
<comment type="similarity">
    <text evidence="1">Belongs to the UPF0398 family.</text>
</comment>
<dbReference type="KEGG" id="surl:BI350_05725"/>
<dbReference type="NCBIfam" id="NF010181">
    <property type="entry name" value="PRK13660.1"/>
    <property type="match status" value="1"/>
</dbReference>
<dbReference type="PIRSF" id="PIRSF021290">
    <property type="entry name" value="DUF1273"/>
    <property type="match status" value="1"/>
</dbReference>